<dbReference type="InterPro" id="IPR000073">
    <property type="entry name" value="AB_hydrolase_1"/>
</dbReference>
<dbReference type="Proteomes" id="UP000470772">
    <property type="component" value="Unassembled WGS sequence"/>
</dbReference>
<feature type="domain" description="AB hydrolase-1" evidence="4">
    <location>
        <begin position="25"/>
        <end position="122"/>
    </location>
</feature>
<comment type="similarity">
    <text evidence="3">Belongs to the AB hydrolase superfamily. ABHD14 family.</text>
</comment>
<comment type="subcellular location">
    <subcellularLocation>
        <location evidence="1">Cytoplasm</location>
    </subcellularLocation>
</comment>
<protein>
    <submittedName>
        <fullName evidence="5">Alpha/beta fold hydrolase</fullName>
    </submittedName>
</protein>
<dbReference type="EMBL" id="WGGD01000005">
    <property type="protein sequence ID" value="MUN29320.1"/>
    <property type="molecule type" value="Genomic_DNA"/>
</dbReference>
<dbReference type="RefSeq" id="WP_156016898.1">
    <property type="nucleotide sequence ID" value="NZ_WGGD01000005.1"/>
</dbReference>
<keyword evidence="6" id="KW-1185">Reference proteome</keyword>
<dbReference type="Pfam" id="PF00561">
    <property type="entry name" value="Abhydrolase_1"/>
    <property type="match status" value="1"/>
</dbReference>
<dbReference type="PANTHER" id="PTHR46197:SF3">
    <property type="entry name" value="AB HYDROLASE-1 DOMAIN-CONTAINING PROTEIN"/>
    <property type="match status" value="1"/>
</dbReference>
<evidence type="ECO:0000313" key="6">
    <source>
        <dbReference type="Proteomes" id="UP000470772"/>
    </source>
</evidence>
<evidence type="ECO:0000259" key="4">
    <source>
        <dbReference type="Pfam" id="PF00561"/>
    </source>
</evidence>
<evidence type="ECO:0000256" key="2">
    <source>
        <dbReference type="ARBA" id="ARBA00022490"/>
    </source>
</evidence>
<dbReference type="PANTHER" id="PTHR46197">
    <property type="entry name" value="PROTEIN ABHD14B-LIKE"/>
    <property type="match status" value="1"/>
</dbReference>
<dbReference type="GO" id="GO:0016787">
    <property type="term" value="F:hydrolase activity"/>
    <property type="evidence" value="ECO:0007669"/>
    <property type="project" value="UniProtKB-KW"/>
</dbReference>
<dbReference type="InterPro" id="IPR029058">
    <property type="entry name" value="AB_hydrolase_fold"/>
</dbReference>
<reference evidence="5 6" key="1">
    <citation type="submission" date="2019-10" db="EMBL/GenBank/DDBJ databases">
        <title>Sequencing and Assembly of Multiple Reported Metal-Biooxidizing Members of the Extremely Thermoacidophilic Archaeal Family Sulfolobaceae.</title>
        <authorList>
            <person name="Counts J.A."/>
            <person name="Kelly R.M."/>
        </authorList>
    </citation>
    <scope>NUCLEOTIDE SEQUENCE [LARGE SCALE GENOMIC DNA]</scope>
    <source>
        <strain evidence="5 6">DSM 6482</strain>
    </source>
</reference>
<dbReference type="GO" id="GO:0005737">
    <property type="term" value="C:cytoplasm"/>
    <property type="evidence" value="ECO:0007669"/>
    <property type="project" value="UniProtKB-SubCell"/>
</dbReference>
<proteinExistence type="inferred from homology"/>
<name>A0A6A9QLY5_SULME</name>
<accession>A0A6A9QLY5</accession>
<dbReference type="SUPFAM" id="SSF53474">
    <property type="entry name" value="alpha/beta-Hydrolases"/>
    <property type="match status" value="1"/>
</dbReference>
<evidence type="ECO:0000256" key="1">
    <source>
        <dbReference type="ARBA" id="ARBA00004496"/>
    </source>
</evidence>
<dbReference type="PRINTS" id="PR00111">
    <property type="entry name" value="ABHYDROLASE"/>
</dbReference>
<evidence type="ECO:0000313" key="5">
    <source>
        <dbReference type="EMBL" id="MUN29320.1"/>
    </source>
</evidence>
<sequence>MLSLEDKYVEVNGVKIHYLEKGEGKPFLLFHGARFNAYTYKETGTIDAIAEVGYKAISVDFPGYGKSSSGNFGSLSDFINSFVDTMKLDKPILLGASMGGEAVLGFAVTHPEKVRGLVLVGAVGVPSYEKYLPKLDGKPVLLIWGSQDSVSPRSNAELIQRYIKTSKFYNVGKQHACYLDDANGFNVKIKEFLKGL</sequence>
<organism evidence="5 6">
    <name type="scientific">Sulfuracidifex metallicus DSM 6482 = JCM 9184</name>
    <dbReference type="NCBI Taxonomy" id="523847"/>
    <lineage>
        <taxon>Archaea</taxon>
        <taxon>Thermoproteota</taxon>
        <taxon>Thermoprotei</taxon>
        <taxon>Sulfolobales</taxon>
        <taxon>Sulfolobaceae</taxon>
        <taxon>Sulfuracidifex</taxon>
    </lineage>
</organism>
<keyword evidence="5" id="KW-0378">Hydrolase</keyword>
<evidence type="ECO:0000256" key="3">
    <source>
        <dbReference type="ARBA" id="ARBA00037942"/>
    </source>
</evidence>
<gene>
    <name evidence="5" type="ORF">GC250_07710</name>
</gene>
<comment type="caution">
    <text evidence="5">The sequence shown here is derived from an EMBL/GenBank/DDBJ whole genome shotgun (WGS) entry which is preliminary data.</text>
</comment>
<dbReference type="AlphaFoldDB" id="A0A6A9QLY5"/>
<dbReference type="Gene3D" id="3.40.50.1820">
    <property type="entry name" value="alpha/beta hydrolase"/>
    <property type="match status" value="2"/>
</dbReference>
<keyword evidence="2" id="KW-0963">Cytoplasm</keyword>